<proteinExistence type="inferred from homology"/>
<dbReference type="SUPFAM" id="SSF53187">
    <property type="entry name" value="Zn-dependent exopeptidases"/>
    <property type="match status" value="1"/>
</dbReference>
<evidence type="ECO:0000313" key="4">
    <source>
        <dbReference type="Proteomes" id="UP001305498"/>
    </source>
</evidence>
<comment type="similarity">
    <text evidence="1">Belongs to the peptidase M20A family.</text>
</comment>
<dbReference type="GO" id="GO:0046657">
    <property type="term" value="P:folic acid catabolic process"/>
    <property type="evidence" value="ECO:0007669"/>
    <property type="project" value="TreeGrafter"/>
</dbReference>
<dbReference type="Pfam" id="PF07687">
    <property type="entry name" value="M20_dimer"/>
    <property type="match status" value="1"/>
</dbReference>
<dbReference type="Gene3D" id="3.40.630.10">
    <property type="entry name" value="Zn peptidases"/>
    <property type="match status" value="1"/>
</dbReference>
<dbReference type="GO" id="GO:0071713">
    <property type="term" value="F:para-aminobenzoyl-glutamate hydrolase activity"/>
    <property type="evidence" value="ECO:0007669"/>
    <property type="project" value="TreeGrafter"/>
</dbReference>
<protein>
    <recommendedName>
        <fullName evidence="1">Peptidase M20 domain-containing protein 2</fullName>
    </recommendedName>
</protein>
<dbReference type="GO" id="GO:0005737">
    <property type="term" value="C:cytoplasm"/>
    <property type="evidence" value="ECO:0007669"/>
    <property type="project" value="TreeGrafter"/>
</dbReference>
<feature type="domain" description="Peptidase M20 dimerisation" evidence="2">
    <location>
        <begin position="170"/>
        <end position="263"/>
    </location>
</feature>
<dbReference type="InterPro" id="IPR036264">
    <property type="entry name" value="Bact_exopeptidase_dim_dom"/>
</dbReference>
<dbReference type="GO" id="GO:0016805">
    <property type="term" value="F:dipeptidase activity"/>
    <property type="evidence" value="ECO:0007669"/>
    <property type="project" value="InterPro"/>
</dbReference>
<organism evidence="3 4">
    <name type="scientific">Microbacterium betulae</name>
    <dbReference type="NCBI Taxonomy" id="2981139"/>
    <lineage>
        <taxon>Bacteria</taxon>
        <taxon>Bacillati</taxon>
        <taxon>Actinomycetota</taxon>
        <taxon>Actinomycetes</taxon>
        <taxon>Micrococcales</taxon>
        <taxon>Microbacteriaceae</taxon>
        <taxon>Microbacterium</taxon>
    </lineage>
</organism>
<sequence>MPRAVALKARVAGHVDDGLAALLGISRRLHAHPETAWREHASAALLAGELEARGFAVERGAAGLPTAFVAEAGTGPVAVGLVAEYDALPGLGHACGHNVIAAAAVGAAGALAAVAGELGIRVRVIGSPAEEGGGGKIPLLDEGRFDDLALAMMVHPGPADAVYARPRAVAHVDVSYRGVTSHAGAYPHLGRNAADAFAVAQVAIGLLRQQLPPSVRVHGIVTEAGTAPNAIPDVAKGSWYVRADTLGELAGVFERVRACFEAGALATGCEGELIETSPRYAEFRNDEQLAGLFAANAAALGRDMDLAEDGPRGMATASTDMGNVSQRVRAIHPYLGIDSTPAVNHQPAFADAAAGPAADRAVRDGAVLLAQTAIDAVLTRPSTQED</sequence>
<accession>A0AA97I5R3</accession>
<dbReference type="FunFam" id="3.30.70.360:FF:000004">
    <property type="entry name" value="Peptidase M20 domain-containing protein 2"/>
    <property type="match status" value="1"/>
</dbReference>
<evidence type="ECO:0000256" key="1">
    <source>
        <dbReference type="PIRNR" id="PIRNR037226"/>
    </source>
</evidence>
<dbReference type="RefSeq" id="WP_317140505.1">
    <property type="nucleotide sequence ID" value="NZ_CP118157.1"/>
</dbReference>
<dbReference type="PANTHER" id="PTHR30575">
    <property type="entry name" value="PEPTIDASE M20"/>
    <property type="match status" value="1"/>
</dbReference>
<dbReference type="AlphaFoldDB" id="A0AA97I5R3"/>
<name>A0AA97I5R3_9MICO</name>
<dbReference type="KEGG" id="mbet:N8K70_04960"/>
<dbReference type="InterPro" id="IPR017144">
    <property type="entry name" value="Xaa-Arg_dipeptidase"/>
</dbReference>
<dbReference type="Gene3D" id="3.30.70.360">
    <property type="match status" value="1"/>
</dbReference>
<dbReference type="Proteomes" id="UP001305498">
    <property type="component" value="Chromosome"/>
</dbReference>
<dbReference type="Pfam" id="PF01546">
    <property type="entry name" value="Peptidase_M20"/>
    <property type="match status" value="1"/>
</dbReference>
<dbReference type="PANTHER" id="PTHR30575:SF0">
    <property type="entry name" value="XAA-ARG DIPEPTIDASE"/>
    <property type="match status" value="1"/>
</dbReference>
<dbReference type="InterPro" id="IPR017439">
    <property type="entry name" value="Amidohydrolase"/>
</dbReference>
<gene>
    <name evidence="3" type="ORF">N8K70_04960</name>
</gene>
<dbReference type="InterPro" id="IPR011650">
    <property type="entry name" value="Peptidase_M20_dimer"/>
</dbReference>
<evidence type="ECO:0000259" key="2">
    <source>
        <dbReference type="Pfam" id="PF07687"/>
    </source>
</evidence>
<dbReference type="PIRSF" id="PIRSF037226">
    <property type="entry name" value="Amidohydrolase_ACY1L2_prd"/>
    <property type="match status" value="1"/>
</dbReference>
<dbReference type="InterPro" id="IPR052030">
    <property type="entry name" value="Peptidase_M20/M20A_hydrolases"/>
</dbReference>
<dbReference type="SUPFAM" id="SSF55031">
    <property type="entry name" value="Bacterial exopeptidase dimerisation domain"/>
    <property type="match status" value="1"/>
</dbReference>
<dbReference type="NCBIfam" id="TIGR01891">
    <property type="entry name" value="amidohydrolases"/>
    <property type="match status" value="1"/>
</dbReference>
<reference evidence="3 4" key="1">
    <citation type="submission" date="2023-02" db="EMBL/GenBank/DDBJ databases">
        <title>Microbacterium betulae sp. nov., isolated from birch wood.</title>
        <authorList>
            <person name="Pasciak M."/>
            <person name="Pawlik K.J."/>
            <person name="Martynowski D."/>
            <person name="Laczmanski L."/>
            <person name="Ciekot J."/>
            <person name="Szponar B."/>
            <person name="Wojcik-Fatla A."/>
            <person name="Mackiewicz B."/>
            <person name="Farian E."/>
            <person name="Cholewa G."/>
            <person name="Cholewa A."/>
            <person name="Dutkiewicz J."/>
        </authorList>
    </citation>
    <scope>NUCLEOTIDE SEQUENCE [LARGE SCALE GENOMIC DNA]</scope>
    <source>
        <strain evidence="3 4">AB</strain>
    </source>
</reference>
<dbReference type="EMBL" id="CP118157">
    <property type="protein sequence ID" value="WOF24031.1"/>
    <property type="molecule type" value="Genomic_DNA"/>
</dbReference>
<keyword evidence="4" id="KW-1185">Reference proteome</keyword>
<dbReference type="InterPro" id="IPR002933">
    <property type="entry name" value="Peptidase_M20"/>
</dbReference>
<evidence type="ECO:0000313" key="3">
    <source>
        <dbReference type="EMBL" id="WOF24031.1"/>
    </source>
</evidence>